<sequence length="115" mass="13227">MRNYLIEDIIDDNLAIIEKHMTDAGYAGPIEDIYYLPMPEDMLTDEQKEHLEKCGPYFLGLEVIHDLAGNKLKMELLVRAKGIIRCSCVAYCTPEQRNYMLDFVDDMIKGLDIPV</sequence>
<accession>A0A6N6NB14</accession>
<proteinExistence type="predicted"/>
<protein>
    <submittedName>
        <fullName evidence="1">Uncharacterized protein</fullName>
    </submittedName>
</protein>
<gene>
    <name evidence="1" type="ORF">F8A88_06125</name>
</gene>
<dbReference type="Proteomes" id="UP000438699">
    <property type="component" value="Unassembled WGS sequence"/>
</dbReference>
<organism evidence="1 2">
    <name type="scientific">Pseudodesulfovibrio senegalensis</name>
    <dbReference type="NCBI Taxonomy" id="1721087"/>
    <lineage>
        <taxon>Bacteria</taxon>
        <taxon>Pseudomonadati</taxon>
        <taxon>Thermodesulfobacteriota</taxon>
        <taxon>Desulfovibrionia</taxon>
        <taxon>Desulfovibrionales</taxon>
        <taxon>Desulfovibrionaceae</taxon>
    </lineage>
</organism>
<dbReference type="AlphaFoldDB" id="A0A6N6NB14"/>
<dbReference type="EMBL" id="WAIE01000001">
    <property type="protein sequence ID" value="KAB1443807.1"/>
    <property type="molecule type" value="Genomic_DNA"/>
</dbReference>
<dbReference type="RefSeq" id="WP_151150180.1">
    <property type="nucleotide sequence ID" value="NZ_WAIE01000001.1"/>
</dbReference>
<name>A0A6N6NB14_9BACT</name>
<evidence type="ECO:0000313" key="2">
    <source>
        <dbReference type="Proteomes" id="UP000438699"/>
    </source>
</evidence>
<evidence type="ECO:0000313" key="1">
    <source>
        <dbReference type="EMBL" id="KAB1443807.1"/>
    </source>
</evidence>
<comment type="caution">
    <text evidence="1">The sequence shown here is derived from an EMBL/GenBank/DDBJ whole genome shotgun (WGS) entry which is preliminary data.</text>
</comment>
<reference evidence="1 2" key="1">
    <citation type="journal article" date="2017" name="Int. J. Syst. Evol. Microbiol.">
        <title>Desulfovibrio senegalensis sp. nov., a mesophilic sulfate reducer isolated from marine sediment.</title>
        <authorList>
            <person name="Thioye A."/>
            <person name="Gam Z.B.A."/>
            <person name="Mbengue M."/>
            <person name="Cayol J.L."/>
            <person name="Joseph-Bartoli M."/>
            <person name="Toure-Kane C."/>
            <person name="Labat M."/>
        </authorList>
    </citation>
    <scope>NUCLEOTIDE SEQUENCE [LARGE SCALE GENOMIC DNA]</scope>
    <source>
        <strain evidence="1 2">DSM 101509</strain>
    </source>
</reference>
<keyword evidence="2" id="KW-1185">Reference proteome</keyword>
<dbReference type="OrthoDB" id="5459426at2"/>